<evidence type="ECO:0000313" key="2">
    <source>
        <dbReference type="Proteomes" id="UP001265550"/>
    </source>
</evidence>
<protein>
    <recommendedName>
        <fullName evidence="3">Tat (Twin-arginine translocation) pathway signal sequence</fullName>
    </recommendedName>
</protein>
<name>A0ABU1VBY4_9BURK</name>
<dbReference type="Proteomes" id="UP001265550">
    <property type="component" value="Unassembled WGS sequence"/>
</dbReference>
<dbReference type="EMBL" id="JAVDWE010000007">
    <property type="protein sequence ID" value="MDR7094969.1"/>
    <property type="molecule type" value="Genomic_DNA"/>
</dbReference>
<proteinExistence type="predicted"/>
<dbReference type="SUPFAM" id="SSF74653">
    <property type="entry name" value="TolA/TonB C-terminal domain"/>
    <property type="match status" value="1"/>
</dbReference>
<dbReference type="Gene3D" id="3.30.1150.10">
    <property type="match status" value="1"/>
</dbReference>
<keyword evidence="2" id="KW-1185">Reference proteome</keyword>
<dbReference type="InterPro" id="IPR006311">
    <property type="entry name" value="TAT_signal"/>
</dbReference>
<dbReference type="RefSeq" id="WP_204734124.1">
    <property type="nucleotide sequence ID" value="NZ_JAVDWE010000007.1"/>
</dbReference>
<accession>A0ABU1VBY4</accession>
<evidence type="ECO:0008006" key="3">
    <source>
        <dbReference type="Google" id="ProtNLM"/>
    </source>
</evidence>
<dbReference type="PROSITE" id="PS51318">
    <property type="entry name" value="TAT"/>
    <property type="match status" value="1"/>
</dbReference>
<organism evidence="1 2">
    <name type="scientific">Hydrogenophaga laconesensis</name>
    <dbReference type="NCBI Taxonomy" id="1805971"/>
    <lineage>
        <taxon>Bacteria</taxon>
        <taxon>Pseudomonadati</taxon>
        <taxon>Pseudomonadota</taxon>
        <taxon>Betaproteobacteria</taxon>
        <taxon>Burkholderiales</taxon>
        <taxon>Comamonadaceae</taxon>
        <taxon>Hydrogenophaga</taxon>
    </lineage>
</organism>
<reference evidence="1 2" key="1">
    <citation type="submission" date="2023-07" db="EMBL/GenBank/DDBJ databases">
        <title>Sorghum-associated microbial communities from plants grown in Nebraska, USA.</title>
        <authorList>
            <person name="Schachtman D."/>
        </authorList>
    </citation>
    <scope>NUCLEOTIDE SEQUENCE [LARGE SCALE GENOMIC DNA]</scope>
    <source>
        <strain evidence="1 2">BE240</strain>
    </source>
</reference>
<evidence type="ECO:0000313" key="1">
    <source>
        <dbReference type="EMBL" id="MDR7094969.1"/>
    </source>
</evidence>
<gene>
    <name evidence="1" type="ORF">J2X09_002713</name>
</gene>
<sequence>MPNTTDLTLPSSMSTLPGRRRLLAATAAGAAGLLAAGCSVMPSRSSRPPLADASYKRELANHLYRRYPDRIYRGKLPPMLYAIGVVELELDRSGGVDAVRWLRGPSHAPEVMAEIERLIRAAAPLPNPPGWGRVRTVETWLWDRSGRFQLDTLSEGQL</sequence>
<comment type="caution">
    <text evidence="1">The sequence shown here is derived from an EMBL/GenBank/DDBJ whole genome shotgun (WGS) entry which is preliminary data.</text>
</comment>